<dbReference type="InterPro" id="IPR013087">
    <property type="entry name" value="Znf_C2H2_type"/>
</dbReference>
<dbReference type="Proteomes" id="UP000823046">
    <property type="component" value="Unassembled WGS sequence"/>
</dbReference>
<feature type="domain" description="C2H2-type" evidence="3">
    <location>
        <begin position="97"/>
        <end position="126"/>
    </location>
</feature>
<keyword evidence="1" id="KW-0862">Zinc</keyword>
<feature type="domain" description="RING-type" evidence="2">
    <location>
        <begin position="43"/>
        <end position="81"/>
    </location>
</feature>
<dbReference type="PROSITE" id="PS50089">
    <property type="entry name" value="ZF_RING_2"/>
    <property type="match status" value="1"/>
</dbReference>
<evidence type="ECO:0000313" key="5">
    <source>
        <dbReference type="Proteomes" id="UP000823046"/>
    </source>
</evidence>
<evidence type="ECO:0000259" key="2">
    <source>
        <dbReference type="PROSITE" id="PS50089"/>
    </source>
</evidence>
<dbReference type="PROSITE" id="PS00028">
    <property type="entry name" value="ZINC_FINGER_C2H2_1"/>
    <property type="match status" value="1"/>
</dbReference>
<sequence length="227" mass="25181">MPLPGGLYRGRVPGGFIPSPPSLKMQLLPTQVTSSFISMANFCPVCAMPFCLRFRLLPCYHVVCERCSADHYKTQRCFLCQTKIISQEVLHLKDSLYVCDAEGCGMGFLNDASMQYHQYIQHSTRPTHDGMPMEIPLIPVVKENALPLLSSIHILPPPPDDNSSTFQHSFQNSPPSLVSMPALSHTSLPSQEVAPSLPLLEENSPFTEVKATFVATQDEDSDLEDLF</sequence>
<keyword evidence="1" id="KW-0479">Metal-binding</keyword>
<dbReference type="Gene3D" id="3.30.40.10">
    <property type="entry name" value="Zinc/RING finger domain, C3HC4 (zinc finger)"/>
    <property type="match status" value="1"/>
</dbReference>
<protein>
    <recommendedName>
        <fullName evidence="6">RING-type E3 ubiquitin transferase</fullName>
    </recommendedName>
</protein>
<name>A0ABQ7JBT7_9APIC</name>
<dbReference type="InterPro" id="IPR013083">
    <property type="entry name" value="Znf_RING/FYVE/PHD"/>
</dbReference>
<dbReference type="PROSITE" id="PS50157">
    <property type="entry name" value="ZINC_FINGER_C2H2_2"/>
    <property type="match status" value="1"/>
</dbReference>
<keyword evidence="5" id="KW-1185">Reference proteome</keyword>
<keyword evidence="1" id="KW-0863">Zinc-finger</keyword>
<evidence type="ECO:0000259" key="3">
    <source>
        <dbReference type="PROSITE" id="PS50157"/>
    </source>
</evidence>
<evidence type="ECO:0000256" key="1">
    <source>
        <dbReference type="PROSITE-ProRule" id="PRU00042"/>
    </source>
</evidence>
<dbReference type="EMBL" id="JADAQX010000178">
    <property type="protein sequence ID" value="KAF8821454.1"/>
    <property type="molecule type" value="Genomic_DNA"/>
</dbReference>
<reference evidence="4 5" key="1">
    <citation type="journal article" date="2020" name="bioRxiv">
        <title>Metabolic contributions of an alphaproteobacterial endosymbiont in the apicomplexan Cardiosporidium cionae.</title>
        <authorList>
            <person name="Hunter E.S."/>
            <person name="Paight C.J."/>
            <person name="Lane C.E."/>
        </authorList>
    </citation>
    <scope>NUCLEOTIDE SEQUENCE [LARGE SCALE GENOMIC DNA]</scope>
    <source>
        <strain evidence="4">ESH_2018</strain>
    </source>
</reference>
<evidence type="ECO:0008006" key="6">
    <source>
        <dbReference type="Google" id="ProtNLM"/>
    </source>
</evidence>
<comment type="caution">
    <text evidence="4">The sequence shown here is derived from an EMBL/GenBank/DDBJ whole genome shotgun (WGS) entry which is preliminary data.</text>
</comment>
<accession>A0ABQ7JBT7</accession>
<gene>
    <name evidence="4" type="ORF">IE077_002007</name>
</gene>
<evidence type="ECO:0000313" key="4">
    <source>
        <dbReference type="EMBL" id="KAF8821454.1"/>
    </source>
</evidence>
<proteinExistence type="predicted"/>
<organism evidence="4 5">
    <name type="scientific">Cardiosporidium cionae</name>
    <dbReference type="NCBI Taxonomy" id="476202"/>
    <lineage>
        <taxon>Eukaryota</taxon>
        <taxon>Sar</taxon>
        <taxon>Alveolata</taxon>
        <taxon>Apicomplexa</taxon>
        <taxon>Aconoidasida</taxon>
        <taxon>Nephromycida</taxon>
        <taxon>Cardiosporidium</taxon>
    </lineage>
</organism>
<dbReference type="InterPro" id="IPR001841">
    <property type="entry name" value="Znf_RING"/>
</dbReference>